<feature type="non-terminal residue" evidence="1">
    <location>
        <position position="1"/>
    </location>
</feature>
<name>A0A381VIC2_9ZZZZ</name>
<sequence length="38" mass="4684">YRKYFVLTRLVFLSKETKYYTVTTIRILLHLDSYIILV</sequence>
<evidence type="ECO:0000313" key="1">
    <source>
        <dbReference type="EMBL" id="SVA40050.1"/>
    </source>
</evidence>
<organism evidence="1">
    <name type="scientific">marine metagenome</name>
    <dbReference type="NCBI Taxonomy" id="408172"/>
    <lineage>
        <taxon>unclassified sequences</taxon>
        <taxon>metagenomes</taxon>
        <taxon>ecological metagenomes</taxon>
    </lineage>
</organism>
<gene>
    <name evidence="1" type="ORF">METZ01_LOCUS92904</name>
</gene>
<dbReference type="EMBL" id="UINC01008909">
    <property type="protein sequence ID" value="SVA40050.1"/>
    <property type="molecule type" value="Genomic_DNA"/>
</dbReference>
<reference evidence="1" key="1">
    <citation type="submission" date="2018-05" db="EMBL/GenBank/DDBJ databases">
        <authorList>
            <person name="Lanie J.A."/>
            <person name="Ng W.-L."/>
            <person name="Kazmierczak K.M."/>
            <person name="Andrzejewski T.M."/>
            <person name="Davidsen T.M."/>
            <person name="Wayne K.J."/>
            <person name="Tettelin H."/>
            <person name="Glass J.I."/>
            <person name="Rusch D."/>
            <person name="Podicherti R."/>
            <person name="Tsui H.-C.T."/>
            <person name="Winkler M.E."/>
        </authorList>
    </citation>
    <scope>NUCLEOTIDE SEQUENCE</scope>
</reference>
<accession>A0A381VIC2</accession>
<dbReference type="AlphaFoldDB" id="A0A381VIC2"/>
<protein>
    <submittedName>
        <fullName evidence="1">Uncharacterized protein</fullName>
    </submittedName>
</protein>
<proteinExistence type="predicted"/>